<dbReference type="EMBL" id="FNJJ01000012">
    <property type="protein sequence ID" value="SDQ00537.1"/>
    <property type="molecule type" value="Genomic_DNA"/>
</dbReference>
<dbReference type="SMART" id="SM00304">
    <property type="entry name" value="HAMP"/>
    <property type="match status" value="1"/>
</dbReference>
<dbReference type="PROSITE" id="PS50111">
    <property type="entry name" value="CHEMOTAXIS_TRANSDUC_2"/>
    <property type="match status" value="1"/>
</dbReference>
<dbReference type="GO" id="GO:0007165">
    <property type="term" value="P:signal transduction"/>
    <property type="evidence" value="ECO:0007669"/>
    <property type="project" value="UniProtKB-KW"/>
</dbReference>
<dbReference type="PANTHER" id="PTHR32089">
    <property type="entry name" value="METHYL-ACCEPTING CHEMOTAXIS PROTEIN MCPB"/>
    <property type="match status" value="1"/>
</dbReference>
<feature type="domain" description="Methyl-accepting transducer" evidence="12">
    <location>
        <begin position="372"/>
        <end position="608"/>
    </location>
</feature>
<dbReference type="FunFam" id="1.10.287.950:FF:000001">
    <property type="entry name" value="Methyl-accepting chemotaxis sensory transducer"/>
    <property type="match status" value="1"/>
</dbReference>
<feature type="domain" description="HAMP" evidence="13">
    <location>
        <begin position="315"/>
        <end position="367"/>
    </location>
</feature>
<sequence>MRWIIERTADLKVGHKLLIGFSLVMLLTLAVALGGWRTAADILRHNAQFADAAELQQGILQLRLQEKDHLLAPQAGHDRQVLATRDSIATQLAQLHADALPVTGLLTGIDDYSKRFDRLRSAQKEASAAQTGMAIRADEALIQFDMVTQDQFSLLRDLLLDAASDTGNALEQAEAAARLRQLLLQLRLAEAAFINTGEAALADDWQRQFDSMIDAAKALRPNLASLQQASLDEVMRALQEYRDSFAHYRDSLANEAASREQLGELAQRMLQQGDALLQQQQQAIATENRHALLRLALLTSAALLLAFAASWLIRQLIVRPLQQCLSLAEQVAAGDLGGQRIQAGRDEAGQLLTALQRMRENLRELIGQIGGSATQIAAAAEQLSAVSEQTRAGVHEQSLESNQTANAMQQMVSSVQQVAGDAEQASQAARQAEQQSRDGDQRVREVIARIERLAAEVLDTGTTVGQVQAESLRIGSVLDVIKSVAEQTNLLALNAAIEAARAGEQGRGFAVVADEVRALARRTQDSTREIEALIESLQQRVRQAVTQTEASQRLSQDAVASVEQAGHSLTRINQAVAVIERMNQQIASAAEQQSAVAMEINRSLDNVRGIGEQSASATEQTALSSAELARLGGELQERIGRFRS</sequence>
<evidence type="ECO:0000313" key="16">
    <source>
        <dbReference type="Proteomes" id="UP000199460"/>
    </source>
</evidence>
<evidence type="ECO:0000259" key="14">
    <source>
        <dbReference type="PROSITE" id="PS51753"/>
    </source>
</evidence>
<feature type="region of interest" description="Disordered" evidence="10">
    <location>
        <begin position="419"/>
        <end position="441"/>
    </location>
</feature>
<dbReference type="Pfam" id="PF00672">
    <property type="entry name" value="HAMP"/>
    <property type="match status" value="1"/>
</dbReference>
<evidence type="ECO:0000256" key="1">
    <source>
        <dbReference type="ARBA" id="ARBA00004141"/>
    </source>
</evidence>
<feature type="domain" description="HBM" evidence="14">
    <location>
        <begin position="44"/>
        <end position="288"/>
    </location>
</feature>
<keyword evidence="16" id="KW-1185">Reference proteome</keyword>
<evidence type="ECO:0000313" key="15">
    <source>
        <dbReference type="EMBL" id="SDQ00537.1"/>
    </source>
</evidence>
<keyword evidence="4 11" id="KW-1133">Transmembrane helix</keyword>
<protein>
    <submittedName>
        <fullName evidence="15">Methyl-accepting chemotaxis protein</fullName>
    </submittedName>
</protein>
<dbReference type="PANTHER" id="PTHR32089:SF120">
    <property type="entry name" value="METHYL-ACCEPTING CHEMOTAXIS PROTEIN TLPQ"/>
    <property type="match status" value="1"/>
</dbReference>
<keyword evidence="5 11" id="KW-0472">Membrane</keyword>
<feature type="compositionally biased region" description="Low complexity" evidence="10">
    <location>
        <begin position="419"/>
        <end position="434"/>
    </location>
</feature>
<dbReference type="Gene3D" id="1.20.1440.210">
    <property type="match status" value="1"/>
</dbReference>
<dbReference type="SUPFAM" id="SSF58104">
    <property type="entry name" value="Methyl-accepting chemotaxis protein (MCP) signaling domain"/>
    <property type="match status" value="1"/>
</dbReference>
<dbReference type="InterPro" id="IPR003660">
    <property type="entry name" value="HAMP_dom"/>
</dbReference>
<dbReference type="InterPro" id="IPR004089">
    <property type="entry name" value="MCPsignal_dom"/>
</dbReference>
<dbReference type="Gene3D" id="1.10.287.950">
    <property type="entry name" value="Methyl-accepting chemotaxis protein"/>
    <property type="match status" value="1"/>
</dbReference>
<dbReference type="GO" id="GO:0006935">
    <property type="term" value="P:chemotaxis"/>
    <property type="evidence" value="ECO:0007669"/>
    <property type="project" value="UniProtKB-KW"/>
</dbReference>
<accession>A0A1H0XC79</accession>
<dbReference type="Pfam" id="PF16591">
    <property type="entry name" value="HBM"/>
    <property type="match status" value="1"/>
</dbReference>
<gene>
    <name evidence="15" type="ORF">SAMN05216213_112113</name>
</gene>
<name>A0A1H0XC79_9GAMM</name>
<evidence type="ECO:0000256" key="5">
    <source>
        <dbReference type="ARBA" id="ARBA00023136"/>
    </source>
</evidence>
<evidence type="ECO:0000256" key="8">
    <source>
        <dbReference type="PROSITE-ProRule" id="PRU00284"/>
    </source>
</evidence>
<evidence type="ECO:0000256" key="4">
    <source>
        <dbReference type="ARBA" id="ARBA00022989"/>
    </source>
</evidence>
<evidence type="ECO:0000256" key="3">
    <source>
        <dbReference type="ARBA" id="ARBA00022692"/>
    </source>
</evidence>
<dbReference type="PROSITE" id="PS50885">
    <property type="entry name" value="HAMP"/>
    <property type="match status" value="1"/>
</dbReference>
<keyword evidence="6 8" id="KW-0807">Transducer</keyword>
<evidence type="ECO:0000259" key="12">
    <source>
        <dbReference type="PROSITE" id="PS50111"/>
    </source>
</evidence>
<dbReference type="Pfam" id="PF00015">
    <property type="entry name" value="MCPsignal"/>
    <property type="match status" value="1"/>
</dbReference>
<keyword evidence="2" id="KW-0145">Chemotaxis</keyword>
<proteinExistence type="inferred from homology"/>
<dbReference type="SMART" id="SM01358">
    <property type="entry name" value="HBM"/>
    <property type="match status" value="1"/>
</dbReference>
<dbReference type="PROSITE" id="PS51753">
    <property type="entry name" value="HBM"/>
    <property type="match status" value="1"/>
</dbReference>
<reference evidence="16" key="1">
    <citation type="submission" date="2016-10" db="EMBL/GenBank/DDBJ databases">
        <authorList>
            <person name="Varghese N."/>
            <person name="Submissions S."/>
        </authorList>
    </citation>
    <scope>NUCLEOTIDE SEQUENCE [LARGE SCALE GENOMIC DNA]</scope>
    <source>
        <strain evidence="16">JCM 18416</strain>
    </source>
</reference>
<dbReference type="SMART" id="SM00283">
    <property type="entry name" value="MA"/>
    <property type="match status" value="1"/>
</dbReference>
<dbReference type="GeneID" id="300933204"/>
<dbReference type="CDD" id="cd06225">
    <property type="entry name" value="HAMP"/>
    <property type="match status" value="1"/>
</dbReference>
<dbReference type="RefSeq" id="WP_090432963.1">
    <property type="nucleotide sequence ID" value="NZ_FNJJ01000012.1"/>
</dbReference>
<evidence type="ECO:0000256" key="9">
    <source>
        <dbReference type="SAM" id="Coils"/>
    </source>
</evidence>
<evidence type="ECO:0000256" key="11">
    <source>
        <dbReference type="SAM" id="Phobius"/>
    </source>
</evidence>
<keyword evidence="3 11" id="KW-0812">Transmembrane</keyword>
<dbReference type="InterPro" id="IPR032255">
    <property type="entry name" value="HBM"/>
</dbReference>
<feature type="transmembrane region" description="Helical" evidence="11">
    <location>
        <begin position="17"/>
        <end position="36"/>
    </location>
</feature>
<dbReference type="AlphaFoldDB" id="A0A1H0XC79"/>
<dbReference type="GO" id="GO:0016020">
    <property type="term" value="C:membrane"/>
    <property type="evidence" value="ECO:0007669"/>
    <property type="project" value="UniProtKB-SubCell"/>
</dbReference>
<keyword evidence="9" id="KW-0175">Coiled coil</keyword>
<comment type="subcellular location">
    <subcellularLocation>
        <location evidence="1">Membrane</location>
        <topology evidence="1">Multi-pass membrane protein</topology>
    </subcellularLocation>
</comment>
<comment type="similarity">
    <text evidence="7">Belongs to the methyl-accepting chemotaxis (MCP) protein family.</text>
</comment>
<evidence type="ECO:0000256" key="10">
    <source>
        <dbReference type="SAM" id="MobiDB-lite"/>
    </source>
</evidence>
<organism evidence="15 16">
    <name type="scientific">Ectopseudomonas guguanensis</name>
    <dbReference type="NCBI Taxonomy" id="1198456"/>
    <lineage>
        <taxon>Bacteria</taxon>
        <taxon>Pseudomonadati</taxon>
        <taxon>Pseudomonadota</taxon>
        <taxon>Gammaproteobacteria</taxon>
        <taxon>Pseudomonadales</taxon>
        <taxon>Pseudomonadaceae</taxon>
        <taxon>Ectopseudomonas</taxon>
    </lineage>
</organism>
<dbReference type="CDD" id="cd11386">
    <property type="entry name" value="MCP_signal"/>
    <property type="match status" value="1"/>
</dbReference>
<evidence type="ECO:0000259" key="13">
    <source>
        <dbReference type="PROSITE" id="PS50885"/>
    </source>
</evidence>
<evidence type="ECO:0000256" key="6">
    <source>
        <dbReference type="ARBA" id="ARBA00023224"/>
    </source>
</evidence>
<evidence type="ECO:0000256" key="2">
    <source>
        <dbReference type="ARBA" id="ARBA00022500"/>
    </source>
</evidence>
<dbReference type="OrthoDB" id="2489132at2"/>
<evidence type="ECO:0000256" key="7">
    <source>
        <dbReference type="ARBA" id="ARBA00029447"/>
    </source>
</evidence>
<feature type="coiled-coil region" evidence="9">
    <location>
        <begin position="520"/>
        <end position="547"/>
    </location>
</feature>
<dbReference type="Proteomes" id="UP000199460">
    <property type="component" value="Unassembled WGS sequence"/>
</dbReference>